<evidence type="ECO:0000256" key="7">
    <source>
        <dbReference type="ARBA" id="ARBA00023204"/>
    </source>
</evidence>
<dbReference type="InterPro" id="IPR037151">
    <property type="entry name" value="AlkB-like_sf"/>
</dbReference>
<sequence>MTPDLFSGLNDQPTVEAFDEGVVVLRRHAVKHQQALMRDIDQVTRHAPFRHMKTPGGHQMSAAMTCCGPLGWVTDETGYRYQPQDPLSGLRWPAIPDSFVSLARKSAQEAGFTGFDPDACLINRYQPGAKMGLHQDKNEKDFAWPIVSVSLGLPIVFQFGGLKRNDRPARILLEHGDVVVWGGPARLRYHGVLTLKAGEHPVTGSARYNLTFRKAG</sequence>
<name>A0A368V981_MARNT</name>
<dbReference type="FunFam" id="2.60.120.590:FF:000005">
    <property type="entry name" value="Alpha-ketoglutarate-dependent dioxygenase AlkB"/>
    <property type="match status" value="1"/>
</dbReference>
<dbReference type="Proteomes" id="UP000253065">
    <property type="component" value="Unassembled WGS sequence"/>
</dbReference>
<dbReference type="RefSeq" id="WP_113878870.1">
    <property type="nucleotide sequence ID" value="NZ_CAXQGM010000042.1"/>
</dbReference>
<dbReference type="GO" id="GO:0008198">
    <property type="term" value="F:ferrous iron binding"/>
    <property type="evidence" value="ECO:0007669"/>
    <property type="project" value="TreeGrafter"/>
</dbReference>
<accession>A0A368V981</accession>
<comment type="similarity">
    <text evidence="1">Belongs to the alkB family.</text>
</comment>
<keyword evidence="2 14" id="KW-0479">Metal-binding</keyword>
<dbReference type="GO" id="GO:0005737">
    <property type="term" value="C:cytoplasm"/>
    <property type="evidence" value="ECO:0007669"/>
    <property type="project" value="TreeGrafter"/>
</dbReference>
<organism evidence="17 18">
    <name type="scientific">Marinobacter nauticus</name>
    <name type="common">Marinobacter hydrocarbonoclasticus</name>
    <name type="synonym">Marinobacter aquaeolei</name>
    <dbReference type="NCBI Taxonomy" id="2743"/>
    <lineage>
        <taxon>Bacteria</taxon>
        <taxon>Pseudomonadati</taxon>
        <taxon>Pseudomonadota</taxon>
        <taxon>Gammaproteobacteria</taxon>
        <taxon>Pseudomonadales</taxon>
        <taxon>Marinobacteraceae</taxon>
        <taxon>Marinobacter</taxon>
    </lineage>
</organism>
<evidence type="ECO:0000256" key="3">
    <source>
        <dbReference type="ARBA" id="ARBA00022763"/>
    </source>
</evidence>
<keyword evidence="5" id="KW-0560">Oxidoreductase</keyword>
<dbReference type="InterPro" id="IPR004574">
    <property type="entry name" value="Alkb"/>
</dbReference>
<evidence type="ECO:0000256" key="11">
    <source>
        <dbReference type="ARBA" id="ARBA00072243"/>
    </source>
</evidence>
<feature type="domain" description="Fe2OG dioxygenase" evidence="15">
    <location>
        <begin position="116"/>
        <end position="216"/>
    </location>
</feature>
<evidence type="ECO:0000256" key="6">
    <source>
        <dbReference type="ARBA" id="ARBA00023004"/>
    </source>
</evidence>
<evidence type="ECO:0000256" key="5">
    <source>
        <dbReference type="ARBA" id="ARBA00023002"/>
    </source>
</evidence>
<dbReference type="NCBIfam" id="NF011930">
    <property type="entry name" value="PRK15401.1"/>
    <property type="match status" value="1"/>
</dbReference>
<dbReference type="InterPro" id="IPR005123">
    <property type="entry name" value="Oxoglu/Fe-dep_dioxygenase_dom"/>
</dbReference>
<dbReference type="PROSITE" id="PS51471">
    <property type="entry name" value="FE2OG_OXY"/>
    <property type="match status" value="1"/>
</dbReference>
<dbReference type="Pfam" id="PF13532">
    <property type="entry name" value="2OG-FeII_Oxy_2"/>
    <property type="match status" value="1"/>
</dbReference>
<dbReference type="EC" id="1.14.11.33" evidence="10"/>
<comment type="caution">
    <text evidence="17">The sequence shown here is derived from an EMBL/GenBank/DDBJ whole genome shotgun (WGS) entry which is preliminary data.</text>
</comment>
<dbReference type="Proteomes" id="UP000252795">
    <property type="component" value="Unassembled WGS sequence"/>
</dbReference>
<evidence type="ECO:0000256" key="14">
    <source>
        <dbReference type="PIRSR" id="PIRSR604574-2"/>
    </source>
</evidence>
<dbReference type="Gene3D" id="2.60.120.590">
    <property type="entry name" value="Alpha-ketoglutarate-dependent dioxygenase AlkB-like"/>
    <property type="match status" value="1"/>
</dbReference>
<keyword evidence="7" id="KW-0234">DNA repair</keyword>
<dbReference type="GO" id="GO:0006281">
    <property type="term" value="P:DNA repair"/>
    <property type="evidence" value="ECO:0007669"/>
    <property type="project" value="UniProtKB-KW"/>
</dbReference>
<feature type="binding site" evidence="14">
    <location>
        <position position="134"/>
    </location>
    <ligand>
        <name>Fe cation</name>
        <dbReference type="ChEBI" id="CHEBI:24875"/>
        <note>catalytic</note>
    </ligand>
</feature>
<dbReference type="AlphaFoldDB" id="A0A368V981"/>
<comment type="cofactor">
    <cofactor evidence="14">
        <name>Fe(2+)</name>
        <dbReference type="ChEBI" id="CHEBI:29033"/>
    </cofactor>
    <text evidence="14">Binds 1 Fe(2+) ion per subunit.</text>
</comment>
<evidence type="ECO:0000259" key="15">
    <source>
        <dbReference type="PROSITE" id="PS51471"/>
    </source>
</evidence>
<dbReference type="InterPro" id="IPR027450">
    <property type="entry name" value="AlkB-like"/>
</dbReference>
<evidence type="ECO:0000256" key="1">
    <source>
        <dbReference type="ARBA" id="ARBA00007879"/>
    </source>
</evidence>
<protein>
    <recommendedName>
        <fullName evidence="11">Alpha-ketoglutarate-dependent dioxygenase AlkB</fullName>
        <ecNumber evidence="10">1.14.11.33</ecNumber>
    </recommendedName>
    <alternativeName>
        <fullName evidence="12">Alkylated DNA repair protein AlkB</fullName>
    </alternativeName>
    <alternativeName>
        <fullName evidence="13">DNA oxidative demethylase AlkB</fullName>
    </alternativeName>
</protein>
<evidence type="ECO:0000256" key="4">
    <source>
        <dbReference type="ARBA" id="ARBA00022964"/>
    </source>
</evidence>
<evidence type="ECO:0000256" key="13">
    <source>
        <dbReference type="ARBA" id="ARBA00082512"/>
    </source>
</evidence>
<evidence type="ECO:0000313" key="18">
    <source>
        <dbReference type="Proteomes" id="UP000252795"/>
    </source>
</evidence>
<evidence type="ECO:0000256" key="9">
    <source>
        <dbReference type="ARBA" id="ARBA00055649"/>
    </source>
</evidence>
<feature type="binding site" evidence="14">
    <location>
        <position position="136"/>
    </location>
    <ligand>
        <name>Fe cation</name>
        <dbReference type="ChEBI" id="CHEBI:24875"/>
        <note>catalytic</note>
    </ligand>
</feature>
<keyword evidence="4 17" id="KW-0223">Dioxygenase</keyword>
<keyword evidence="6 14" id="KW-0408">Iron</keyword>
<dbReference type="GO" id="GO:0035515">
    <property type="term" value="F:oxidative RNA demethylase activity"/>
    <property type="evidence" value="ECO:0007669"/>
    <property type="project" value="TreeGrafter"/>
</dbReference>
<dbReference type="PANTHER" id="PTHR16557">
    <property type="entry name" value="ALKYLATED DNA REPAIR PROTEIN ALKB-RELATED"/>
    <property type="match status" value="1"/>
</dbReference>
<evidence type="ECO:0000313" key="16">
    <source>
        <dbReference type="EMBL" id="RBP76931.1"/>
    </source>
</evidence>
<evidence type="ECO:0000256" key="8">
    <source>
        <dbReference type="ARBA" id="ARBA00050106"/>
    </source>
</evidence>
<keyword evidence="3" id="KW-0227">DNA damage</keyword>
<comment type="function">
    <text evidence="9">Dioxygenase that repairs alkylated DNA and RNA containing 3-methylcytosine or 1-methyladenine by oxidative demethylation. Has highest activity towards 3-methylcytosine. Has lower activity towards alkylated DNA containing ethenoadenine, and no detectable activity towards 1-methylguanine or 3-methylthymine. Accepts double-stranded and single-stranded substrates. Requires molecular oxygen, alpha-ketoglutarate and iron. Provides extensive resistance to alkylating agents such as MMS and DMS (SN2 agents), but not to MMNG and MNU (SN1 agents).</text>
</comment>
<feature type="binding site" evidence="14">
    <location>
        <position position="190"/>
    </location>
    <ligand>
        <name>Fe cation</name>
        <dbReference type="ChEBI" id="CHEBI:24875"/>
        <note>catalytic</note>
    </ligand>
</feature>
<dbReference type="SUPFAM" id="SSF51197">
    <property type="entry name" value="Clavaminate synthase-like"/>
    <property type="match status" value="1"/>
</dbReference>
<proteinExistence type="inferred from homology"/>
<evidence type="ECO:0000256" key="12">
    <source>
        <dbReference type="ARBA" id="ARBA00080712"/>
    </source>
</evidence>
<evidence type="ECO:0000256" key="2">
    <source>
        <dbReference type="ARBA" id="ARBA00022723"/>
    </source>
</evidence>
<dbReference type="EMBL" id="QPJB01000001">
    <property type="protein sequence ID" value="RCW37777.1"/>
    <property type="molecule type" value="Genomic_DNA"/>
</dbReference>
<evidence type="ECO:0000256" key="10">
    <source>
        <dbReference type="ARBA" id="ARBA00066725"/>
    </source>
</evidence>
<reference evidence="17 18" key="1">
    <citation type="submission" date="2018-07" db="EMBL/GenBank/DDBJ databases">
        <title>Freshwater and sediment microbial communities from various areas in North America, analyzing microbe dynamics in response to fracking.</title>
        <authorList>
            <person name="Lamendella R."/>
        </authorList>
    </citation>
    <scope>NUCLEOTIDE SEQUENCE [LARGE SCALE GENOMIC DNA]</scope>
    <source>
        <strain evidence="17 18">114E</strain>
        <strain evidence="16 19">114E_o</strain>
    </source>
</reference>
<keyword evidence="19" id="KW-1185">Reference proteome</keyword>
<dbReference type="PANTHER" id="PTHR16557:SF2">
    <property type="entry name" value="NUCLEIC ACID DIOXYGENASE ALKBH1"/>
    <property type="match status" value="1"/>
</dbReference>
<evidence type="ECO:0000313" key="19">
    <source>
        <dbReference type="Proteomes" id="UP000253065"/>
    </source>
</evidence>
<dbReference type="GO" id="GO:0035513">
    <property type="term" value="P:oxidative RNA demethylation"/>
    <property type="evidence" value="ECO:0007669"/>
    <property type="project" value="TreeGrafter"/>
</dbReference>
<evidence type="ECO:0000313" key="17">
    <source>
        <dbReference type="EMBL" id="RCW37777.1"/>
    </source>
</evidence>
<gene>
    <name evidence="17" type="ORF">DET51_101113</name>
    <name evidence="16" type="ORF">DET64_101114</name>
</gene>
<dbReference type="GO" id="GO:0035516">
    <property type="term" value="F:broad specificity oxidative DNA demethylase activity"/>
    <property type="evidence" value="ECO:0007669"/>
    <property type="project" value="UniProtKB-EC"/>
</dbReference>
<dbReference type="EMBL" id="QNSA01000001">
    <property type="protein sequence ID" value="RBP76931.1"/>
    <property type="molecule type" value="Genomic_DNA"/>
</dbReference>
<comment type="catalytic activity">
    <reaction evidence="8">
        <text>a methylated nucleobase within DNA + 2-oxoglutarate + O2 = a nucleobase within DNA + formaldehyde + succinate + CO2</text>
        <dbReference type="Rhea" id="RHEA:30299"/>
        <dbReference type="Rhea" id="RHEA-COMP:12192"/>
        <dbReference type="Rhea" id="RHEA-COMP:12193"/>
        <dbReference type="ChEBI" id="CHEBI:15379"/>
        <dbReference type="ChEBI" id="CHEBI:16526"/>
        <dbReference type="ChEBI" id="CHEBI:16810"/>
        <dbReference type="ChEBI" id="CHEBI:16842"/>
        <dbReference type="ChEBI" id="CHEBI:30031"/>
        <dbReference type="ChEBI" id="CHEBI:32875"/>
        <dbReference type="ChEBI" id="CHEBI:64428"/>
        <dbReference type="EC" id="1.14.11.33"/>
    </reaction>
</comment>